<keyword evidence="6" id="KW-0347">Helicase</keyword>
<organism evidence="6 7">
    <name type="scientific">Desulfosporosinus metallidurans</name>
    <dbReference type="NCBI Taxonomy" id="1888891"/>
    <lineage>
        <taxon>Bacteria</taxon>
        <taxon>Bacillati</taxon>
        <taxon>Bacillota</taxon>
        <taxon>Clostridia</taxon>
        <taxon>Eubacteriales</taxon>
        <taxon>Desulfitobacteriaceae</taxon>
        <taxon>Desulfosporosinus</taxon>
    </lineage>
</organism>
<gene>
    <name evidence="6" type="ORF">DSOL_2408</name>
</gene>
<dbReference type="SUPFAM" id="SSF52540">
    <property type="entry name" value="P-loop containing nucleoside triphosphate hydrolases"/>
    <property type="match status" value="1"/>
</dbReference>
<dbReference type="InterPro" id="IPR006555">
    <property type="entry name" value="ATP-dep_Helicase_C"/>
</dbReference>
<name>A0A1Q8QWN2_9FIRM</name>
<keyword evidence="1" id="KW-0547">Nucleotide-binding</keyword>
<dbReference type="GO" id="GO:0006139">
    <property type="term" value="P:nucleobase-containing compound metabolic process"/>
    <property type="evidence" value="ECO:0007669"/>
    <property type="project" value="InterPro"/>
</dbReference>
<dbReference type="InterPro" id="IPR014013">
    <property type="entry name" value="Helic_SF1/SF2_ATP-bd_DinG/Rad3"/>
</dbReference>
<evidence type="ECO:0000313" key="7">
    <source>
        <dbReference type="Proteomes" id="UP000186102"/>
    </source>
</evidence>
<dbReference type="GO" id="GO:0003676">
    <property type="term" value="F:nucleic acid binding"/>
    <property type="evidence" value="ECO:0007669"/>
    <property type="project" value="InterPro"/>
</dbReference>
<dbReference type="GO" id="GO:0016818">
    <property type="term" value="F:hydrolase activity, acting on acid anhydrides, in phosphorus-containing anhydrides"/>
    <property type="evidence" value="ECO:0007669"/>
    <property type="project" value="InterPro"/>
</dbReference>
<protein>
    <submittedName>
        <fullName evidence="6">DinG family ATP-dependent helicase YoaA</fullName>
    </submittedName>
</protein>
<evidence type="ECO:0000256" key="3">
    <source>
        <dbReference type="ARBA" id="ARBA00022840"/>
    </source>
</evidence>
<evidence type="ECO:0000256" key="1">
    <source>
        <dbReference type="ARBA" id="ARBA00022741"/>
    </source>
</evidence>
<comment type="caution">
    <text evidence="6">The sequence shown here is derived from an EMBL/GenBank/DDBJ whole genome shotgun (WGS) entry which is preliminary data.</text>
</comment>
<dbReference type="InterPro" id="IPR027417">
    <property type="entry name" value="P-loop_NTPase"/>
</dbReference>
<keyword evidence="2" id="KW-0378">Hydrolase</keyword>
<comment type="similarity">
    <text evidence="4">Belongs to the helicase family. DinG subfamily.</text>
</comment>
<dbReference type="PANTHER" id="PTHR11472:SF34">
    <property type="entry name" value="REGULATOR OF TELOMERE ELONGATION HELICASE 1"/>
    <property type="match status" value="1"/>
</dbReference>
<proteinExistence type="inferred from homology"/>
<dbReference type="InterPro" id="IPR045028">
    <property type="entry name" value="DinG/Rad3-like"/>
</dbReference>
<dbReference type="Proteomes" id="UP000186102">
    <property type="component" value="Unassembled WGS sequence"/>
</dbReference>
<dbReference type="PANTHER" id="PTHR11472">
    <property type="entry name" value="DNA REPAIR DEAD HELICASE RAD3/XP-D SUBFAMILY MEMBER"/>
    <property type="match status" value="1"/>
</dbReference>
<dbReference type="GO" id="GO:0003678">
    <property type="term" value="F:DNA helicase activity"/>
    <property type="evidence" value="ECO:0007669"/>
    <property type="project" value="TreeGrafter"/>
</dbReference>
<accession>A0A1Q8QWN2</accession>
<feature type="domain" description="Helicase ATP-binding" evidence="5">
    <location>
        <begin position="1"/>
        <end position="266"/>
    </location>
</feature>
<reference evidence="6 7" key="1">
    <citation type="submission" date="2016-09" db="EMBL/GenBank/DDBJ databases">
        <title>Complete genome of Desulfosporosinus sp. OL.</title>
        <authorList>
            <person name="Mardanov A."/>
            <person name="Beletsky A."/>
            <person name="Panova A."/>
            <person name="Karnachuk O."/>
            <person name="Ravin N."/>
        </authorList>
    </citation>
    <scope>NUCLEOTIDE SEQUENCE [LARGE SCALE GENOMIC DNA]</scope>
    <source>
        <strain evidence="6 7">OL</strain>
    </source>
</reference>
<sequence>MRHKKVALCEAEVGTGKTLAYLVAAIVYGLYEGKERWTSPYVFAGPMNPTPITITTSSIDLQQAVIGKFIQDLSKILMEYKIIASPVTAVLRKGKEHYLCEERYADFMGYLENSDSSRDVRLYQKLKAKTLEQGNIDLDAYPDIKQHVVRKINVPRDCGRNCSYYKKCRYIDYISRARSDGYTFQVTNHNYYLANVQREHSGLAPLIPKCAVHIIDEAHKLLDAAYQILGESFSSALTGEFIRILHNHTTGNKAYHKKTYQLTDDLAFHNQKLFMELEKTLPSDETEENRQKTVKINTAVKRAMQDLQTSLDEIYRACFQDITRCRQLARLHREINAGIETFLAPKDVIYWLEKGDDGLWQLAAIPTNMEALLYEVLWKGMASKILTSATLTDDTGYGFFKEQTGIGKLSSLLLAEIRMPSPFDYKSNTRLYLSEKVPFPDKNDERYITTVSDEIEKLVEATYGHTAILFTSYKLLSAVHEILKDRITHFPLITMPKGTKNTAEAFRKSRNGVIFASGSFWEGVDFPGDILSSIIVINLPFPVPSPIMEYKKKDFSSLSKFIDRYAFPVMIARLRQGLGRLIRSETDTGVVAILDYRASRYGKYHRRVLDSILGYTLAGSIDEVGEFVKNVKAAEYFE</sequence>
<evidence type="ECO:0000256" key="4">
    <source>
        <dbReference type="ARBA" id="ARBA00038058"/>
    </source>
</evidence>
<dbReference type="SMART" id="SM00491">
    <property type="entry name" value="HELICc2"/>
    <property type="match status" value="1"/>
</dbReference>
<dbReference type="Gene3D" id="3.40.50.300">
    <property type="entry name" value="P-loop containing nucleotide triphosphate hydrolases"/>
    <property type="match status" value="2"/>
</dbReference>
<evidence type="ECO:0000259" key="5">
    <source>
        <dbReference type="PROSITE" id="PS51193"/>
    </source>
</evidence>
<evidence type="ECO:0000313" key="6">
    <source>
        <dbReference type="EMBL" id="OLN31720.1"/>
    </source>
</evidence>
<evidence type="ECO:0000256" key="2">
    <source>
        <dbReference type="ARBA" id="ARBA00022801"/>
    </source>
</evidence>
<dbReference type="GO" id="GO:0005524">
    <property type="term" value="F:ATP binding"/>
    <property type="evidence" value="ECO:0007669"/>
    <property type="project" value="UniProtKB-KW"/>
</dbReference>
<dbReference type="AlphaFoldDB" id="A0A1Q8QWN2"/>
<dbReference type="PROSITE" id="PS51193">
    <property type="entry name" value="HELICASE_ATP_BIND_2"/>
    <property type="match status" value="1"/>
</dbReference>
<dbReference type="STRING" id="1888891.DSOL_2408"/>
<keyword evidence="7" id="KW-1185">Reference proteome</keyword>
<dbReference type="EMBL" id="MLBF01000015">
    <property type="protein sequence ID" value="OLN31720.1"/>
    <property type="molecule type" value="Genomic_DNA"/>
</dbReference>
<dbReference type="Pfam" id="PF13307">
    <property type="entry name" value="Helicase_C_2"/>
    <property type="match status" value="1"/>
</dbReference>
<keyword evidence="3" id="KW-0067">ATP-binding</keyword>